<keyword evidence="2" id="KW-1003">Cell membrane</keyword>
<dbReference type="AlphaFoldDB" id="A0A2N5XL36"/>
<dbReference type="GO" id="GO:0005886">
    <property type="term" value="C:plasma membrane"/>
    <property type="evidence" value="ECO:0007669"/>
    <property type="project" value="UniProtKB-SubCell"/>
</dbReference>
<evidence type="ECO:0000256" key="5">
    <source>
        <dbReference type="ARBA" id="ARBA00023136"/>
    </source>
</evidence>
<dbReference type="PANTHER" id="PTHR30086:SF20">
    <property type="entry name" value="ARGININE EXPORTER PROTEIN ARGO-RELATED"/>
    <property type="match status" value="1"/>
</dbReference>
<keyword evidence="3 6" id="KW-0812">Transmembrane</keyword>
<evidence type="ECO:0000256" key="2">
    <source>
        <dbReference type="ARBA" id="ARBA00022475"/>
    </source>
</evidence>
<organism evidence="7 8">
    <name type="scientific">Cohaesibacter celericrescens</name>
    <dbReference type="NCBI Taxonomy" id="2067669"/>
    <lineage>
        <taxon>Bacteria</taxon>
        <taxon>Pseudomonadati</taxon>
        <taxon>Pseudomonadota</taxon>
        <taxon>Alphaproteobacteria</taxon>
        <taxon>Hyphomicrobiales</taxon>
        <taxon>Cohaesibacteraceae</taxon>
    </lineage>
</organism>
<dbReference type="PIRSF" id="PIRSF006324">
    <property type="entry name" value="LeuE"/>
    <property type="match status" value="1"/>
</dbReference>
<protein>
    <submittedName>
        <fullName evidence="7">Threonine transporter RhtB</fullName>
    </submittedName>
</protein>
<comment type="subcellular location">
    <subcellularLocation>
        <location evidence="1">Cell membrane</location>
        <topology evidence="1">Multi-pass membrane protein</topology>
    </subcellularLocation>
</comment>
<accession>A0A2N5XL36</accession>
<evidence type="ECO:0000256" key="4">
    <source>
        <dbReference type="ARBA" id="ARBA00022989"/>
    </source>
</evidence>
<keyword evidence="5 6" id="KW-0472">Membrane</keyword>
<feature type="transmembrane region" description="Helical" evidence="6">
    <location>
        <begin position="186"/>
        <end position="207"/>
    </location>
</feature>
<dbReference type="Proteomes" id="UP000234881">
    <property type="component" value="Unassembled WGS sequence"/>
</dbReference>
<keyword evidence="4 6" id="KW-1133">Transmembrane helix</keyword>
<gene>
    <name evidence="7" type="ORF">C0081_22960</name>
</gene>
<dbReference type="InterPro" id="IPR001123">
    <property type="entry name" value="LeuE-type"/>
</dbReference>
<feature type="transmembrane region" description="Helical" evidence="6">
    <location>
        <begin position="74"/>
        <end position="96"/>
    </location>
</feature>
<sequence>MFEHFPFLSVFVALAALTLAPGVDTILVLRNAARGGFSDGLMTSFGICSGLFVHATISALGLSVILLKSANLFALLKYAGAVFLLYLALQSLLAAWRGSGLVVESGMPRKSNLINAFREGLLSNVLNPKPIIFYMMFLPQFIDPAASTLGQSLLVATIHFVLGMSWLGGLAFMVHGARRYLARTAIARGLNGLTGTILLGFGIKLALFEQ</sequence>
<reference evidence="7 8" key="1">
    <citation type="submission" date="2018-01" db="EMBL/GenBank/DDBJ databases">
        <title>The draft genome sequence of Cohaesibacter sp. H1304.</title>
        <authorList>
            <person name="Wang N.-N."/>
            <person name="Du Z.-J."/>
        </authorList>
    </citation>
    <scope>NUCLEOTIDE SEQUENCE [LARGE SCALE GENOMIC DNA]</scope>
    <source>
        <strain evidence="7 8">H1304</strain>
    </source>
</reference>
<feature type="transmembrane region" description="Helical" evidence="6">
    <location>
        <begin position="153"/>
        <end position="174"/>
    </location>
</feature>
<dbReference type="EMBL" id="PKUQ01000055">
    <property type="protein sequence ID" value="PLW75140.1"/>
    <property type="molecule type" value="Genomic_DNA"/>
</dbReference>
<evidence type="ECO:0000256" key="6">
    <source>
        <dbReference type="SAM" id="Phobius"/>
    </source>
</evidence>
<evidence type="ECO:0000256" key="3">
    <source>
        <dbReference type="ARBA" id="ARBA00022692"/>
    </source>
</evidence>
<keyword evidence="8" id="KW-1185">Reference proteome</keyword>
<evidence type="ECO:0000256" key="1">
    <source>
        <dbReference type="ARBA" id="ARBA00004651"/>
    </source>
</evidence>
<dbReference type="RefSeq" id="WP_101536040.1">
    <property type="nucleotide sequence ID" value="NZ_PKUQ01000055.1"/>
</dbReference>
<comment type="caution">
    <text evidence="7">The sequence shown here is derived from an EMBL/GenBank/DDBJ whole genome shotgun (WGS) entry which is preliminary data.</text>
</comment>
<dbReference type="PANTHER" id="PTHR30086">
    <property type="entry name" value="ARGININE EXPORTER PROTEIN ARGO"/>
    <property type="match status" value="1"/>
</dbReference>
<proteinExistence type="predicted"/>
<evidence type="ECO:0000313" key="7">
    <source>
        <dbReference type="EMBL" id="PLW75140.1"/>
    </source>
</evidence>
<dbReference type="GO" id="GO:0015171">
    <property type="term" value="F:amino acid transmembrane transporter activity"/>
    <property type="evidence" value="ECO:0007669"/>
    <property type="project" value="TreeGrafter"/>
</dbReference>
<evidence type="ECO:0000313" key="8">
    <source>
        <dbReference type="Proteomes" id="UP000234881"/>
    </source>
</evidence>
<feature type="transmembrane region" description="Helical" evidence="6">
    <location>
        <begin position="41"/>
        <end position="67"/>
    </location>
</feature>
<name>A0A2N5XL36_9HYPH</name>
<dbReference type="OrthoDB" id="9807053at2"/>
<dbReference type="Pfam" id="PF01810">
    <property type="entry name" value="LysE"/>
    <property type="match status" value="1"/>
</dbReference>